<sequence length="793" mass="85145">TSHHQPLQHLQNQSPPTTAASTEPVPTSFTGIYGSVPSTCIIYELRSPSTTAAASTKPVHPTTAASPETVPSTTAASTDEPVHQPLRHLQNRSHQPLRHLQNRSRQPLRHLQDQSINRIICKTVHQPPHLQNQSSTTAASAEPVPSTTASLYQNRSSTAAASTRSRSHQPLRHLQNQAGPINHCSICRDGHHLPAASTEQSHPATAHLQNRSINHHHLGSPIACIIYRARSPSTTTASAFRSINHCGICRPGPPTAHSIYRTSPINHCSIYRAGPINHCQPVPSTTAASTEPVPSPAASANRSILAASAEPVHQPAHLQRPVPSTAGIYRASPHLTTAASTATVPSNPAASAGQTSPINHCSIYRPVIGLCSILEPSAQPLQHLPEPVHQPLRHLQTGHINLCAGQSINHCSICRASPRSASARPRTSPINHCSIYKTGPSTASIWNRSHQPLQHLKNRVPSTSASTEPVPSTLCGTSEPVISLRHLNRSHQPCSIYRTSPINHCSIYRAVPSTAASEPVHQPHAHLNQSIFATAASAEPVPIPALRVYRPSHQPAASADGPSTTAASPEPRSHQPLHLRSGHRHCGITEPNRSISHCSIYQTVISHPASSATGPIACCALPNRSHQPLQHPRAGPSPRHLQNRSTNHCGIWSRSATTAASAGASPSTTAASCKNQSHQPAASGEQSIATAASTEPVPSTARCLQNPVINRSIQNRSSTTAASQELVPFNHCSIYRDWSHQPLASARPVHRPLRRLQTGHQPPRHLQNPVHQPLQHLQNQSHQPLQHLQNQSC</sequence>
<name>A0A8J5TNV2_HOMAM</name>
<keyword evidence="3" id="KW-1185">Reference proteome</keyword>
<evidence type="ECO:0000313" key="2">
    <source>
        <dbReference type="EMBL" id="KAG7176162.1"/>
    </source>
</evidence>
<feature type="region of interest" description="Disordered" evidence="1">
    <location>
        <begin position="553"/>
        <end position="588"/>
    </location>
</feature>
<feature type="compositionally biased region" description="Polar residues" evidence="1">
    <location>
        <begin position="63"/>
        <end position="77"/>
    </location>
</feature>
<dbReference type="EMBL" id="JAHLQT010003981">
    <property type="protein sequence ID" value="KAG7176162.1"/>
    <property type="molecule type" value="Genomic_DNA"/>
</dbReference>
<feature type="region of interest" description="Disordered" evidence="1">
    <location>
        <begin position="1"/>
        <end position="26"/>
    </location>
</feature>
<organism evidence="2 3">
    <name type="scientific">Homarus americanus</name>
    <name type="common">American lobster</name>
    <dbReference type="NCBI Taxonomy" id="6706"/>
    <lineage>
        <taxon>Eukaryota</taxon>
        <taxon>Metazoa</taxon>
        <taxon>Ecdysozoa</taxon>
        <taxon>Arthropoda</taxon>
        <taxon>Crustacea</taxon>
        <taxon>Multicrustacea</taxon>
        <taxon>Malacostraca</taxon>
        <taxon>Eumalacostraca</taxon>
        <taxon>Eucarida</taxon>
        <taxon>Decapoda</taxon>
        <taxon>Pleocyemata</taxon>
        <taxon>Astacidea</taxon>
        <taxon>Nephropoidea</taxon>
        <taxon>Nephropidae</taxon>
        <taxon>Homarus</taxon>
    </lineage>
</organism>
<feature type="region of interest" description="Disordered" evidence="1">
    <location>
        <begin position="626"/>
        <end position="645"/>
    </location>
</feature>
<feature type="non-terminal residue" evidence="2">
    <location>
        <position position="793"/>
    </location>
</feature>
<reference evidence="2" key="1">
    <citation type="journal article" date="2021" name="Sci. Adv.">
        <title>The American lobster genome reveals insights on longevity, neural, and immune adaptations.</title>
        <authorList>
            <person name="Polinski J.M."/>
            <person name="Zimin A.V."/>
            <person name="Clark K.F."/>
            <person name="Kohn A.B."/>
            <person name="Sadowski N."/>
            <person name="Timp W."/>
            <person name="Ptitsyn A."/>
            <person name="Khanna P."/>
            <person name="Romanova D.Y."/>
            <person name="Williams P."/>
            <person name="Greenwood S.J."/>
            <person name="Moroz L.L."/>
            <person name="Walt D.R."/>
            <person name="Bodnar A.G."/>
        </authorList>
    </citation>
    <scope>NUCLEOTIDE SEQUENCE</scope>
    <source>
        <strain evidence="2">GMGI-L3</strain>
    </source>
</reference>
<evidence type="ECO:0000313" key="3">
    <source>
        <dbReference type="Proteomes" id="UP000747542"/>
    </source>
</evidence>
<protein>
    <submittedName>
        <fullName evidence="2">Uncharacterized protein</fullName>
    </submittedName>
</protein>
<feature type="compositionally biased region" description="Low complexity" evidence="1">
    <location>
        <begin position="155"/>
        <end position="164"/>
    </location>
</feature>
<feature type="compositionally biased region" description="Polar residues" evidence="1">
    <location>
        <begin position="673"/>
        <end position="697"/>
    </location>
</feature>
<feature type="compositionally biased region" description="Basic residues" evidence="1">
    <location>
        <begin position="85"/>
        <end position="108"/>
    </location>
</feature>
<feature type="non-terminal residue" evidence="2">
    <location>
        <position position="1"/>
    </location>
</feature>
<accession>A0A8J5TNV2</accession>
<feature type="region of interest" description="Disordered" evidence="1">
    <location>
        <begin position="52"/>
        <end position="108"/>
    </location>
</feature>
<feature type="region of interest" description="Disordered" evidence="1">
    <location>
        <begin position="126"/>
        <end position="171"/>
    </location>
</feature>
<evidence type="ECO:0000256" key="1">
    <source>
        <dbReference type="SAM" id="MobiDB-lite"/>
    </source>
</evidence>
<comment type="caution">
    <text evidence="2">The sequence shown here is derived from an EMBL/GenBank/DDBJ whole genome shotgun (WGS) entry which is preliminary data.</text>
</comment>
<dbReference type="Proteomes" id="UP000747542">
    <property type="component" value="Unassembled WGS sequence"/>
</dbReference>
<dbReference type="AlphaFoldDB" id="A0A8J5TNV2"/>
<feature type="compositionally biased region" description="Basic residues" evidence="1">
    <location>
        <begin position="575"/>
        <end position="586"/>
    </location>
</feature>
<proteinExistence type="predicted"/>
<gene>
    <name evidence="2" type="ORF">Hamer_G026125</name>
</gene>
<feature type="compositionally biased region" description="Low complexity" evidence="1">
    <location>
        <begin position="660"/>
        <end position="672"/>
    </location>
</feature>
<feature type="region of interest" description="Disordered" evidence="1">
    <location>
        <begin position="660"/>
        <end position="703"/>
    </location>
</feature>
<feature type="compositionally biased region" description="Polar residues" evidence="1">
    <location>
        <begin position="129"/>
        <end position="154"/>
    </location>
</feature>